<comment type="caution">
    <text evidence="2">The sequence shown here is derived from an EMBL/GenBank/DDBJ whole genome shotgun (WGS) entry which is preliminary data.</text>
</comment>
<evidence type="ECO:0000256" key="1">
    <source>
        <dbReference type="SAM" id="MobiDB-lite"/>
    </source>
</evidence>
<dbReference type="EMBL" id="CABFNO020001536">
    <property type="protein sequence ID" value="CAG9995503.1"/>
    <property type="molecule type" value="Genomic_DNA"/>
</dbReference>
<accession>A0A9N9Y7B4</accession>
<evidence type="ECO:0000313" key="2">
    <source>
        <dbReference type="EMBL" id="CAG9995503.1"/>
    </source>
</evidence>
<sequence>MAGLWRIEAAALKSALGPGLGPRSGGRAAFGVPSQPHRQPLGSPEVLDPRERSAVRSTGGIRQGHSAHATLVYRTRARTSHLGTGLV</sequence>
<name>A0A9N9Y7B4_9HYPO</name>
<keyword evidence="3" id="KW-1185">Reference proteome</keyword>
<organism evidence="2 3">
    <name type="scientific">Clonostachys byssicola</name>
    <dbReference type="NCBI Taxonomy" id="160290"/>
    <lineage>
        <taxon>Eukaryota</taxon>
        <taxon>Fungi</taxon>
        <taxon>Dikarya</taxon>
        <taxon>Ascomycota</taxon>
        <taxon>Pezizomycotina</taxon>
        <taxon>Sordariomycetes</taxon>
        <taxon>Hypocreomycetidae</taxon>
        <taxon>Hypocreales</taxon>
        <taxon>Bionectriaceae</taxon>
        <taxon>Clonostachys</taxon>
    </lineage>
</organism>
<proteinExistence type="predicted"/>
<reference evidence="2" key="1">
    <citation type="submission" date="2021-10" db="EMBL/GenBank/DDBJ databases">
        <authorList>
            <person name="Piombo E."/>
        </authorList>
    </citation>
    <scope>NUCLEOTIDE SEQUENCE</scope>
</reference>
<dbReference type="AlphaFoldDB" id="A0A9N9Y7B4"/>
<feature type="region of interest" description="Disordered" evidence="1">
    <location>
        <begin position="16"/>
        <end position="66"/>
    </location>
</feature>
<dbReference type="Proteomes" id="UP000754883">
    <property type="component" value="Unassembled WGS sequence"/>
</dbReference>
<evidence type="ECO:0000313" key="3">
    <source>
        <dbReference type="Proteomes" id="UP000754883"/>
    </source>
</evidence>
<protein>
    <submittedName>
        <fullName evidence="2">Uncharacterized protein</fullName>
    </submittedName>
</protein>
<gene>
    <name evidence="2" type="ORF">CBYS24578_00003702</name>
</gene>